<protein>
    <submittedName>
        <fullName evidence="3">Serine hydrolase</fullName>
    </submittedName>
</protein>
<evidence type="ECO:0000259" key="2">
    <source>
        <dbReference type="Pfam" id="PF18042"/>
    </source>
</evidence>
<accession>A0A444QCM7</accession>
<evidence type="ECO:0000259" key="1">
    <source>
        <dbReference type="Pfam" id="PF13354"/>
    </source>
</evidence>
<dbReference type="PANTHER" id="PTHR35333">
    <property type="entry name" value="BETA-LACTAMASE"/>
    <property type="match status" value="1"/>
</dbReference>
<reference evidence="3 4" key="1">
    <citation type="submission" date="2018-12" db="EMBL/GenBank/DDBJ databases">
        <authorList>
            <person name="Li F."/>
        </authorList>
    </citation>
    <scope>NUCLEOTIDE SEQUENCE [LARGE SCALE GENOMIC DNA]</scope>
    <source>
        <strain evidence="3 4">8H24J-4-2</strain>
    </source>
</reference>
<gene>
    <name evidence="3" type="ORF">ELQ92_06720</name>
</gene>
<evidence type="ECO:0000313" key="4">
    <source>
        <dbReference type="Proteomes" id="UP000288603"/>
    </source>
</evidence>
<dbReference type="Pfam" id="PF18042">
    <property type="entry name" value="ORF_12_N"/>
    <property type="match status" value="1"/>
</dbReference>
<dbReference type="Proteomes" id="UP000288603">
    <property type="component" value="Unassembled WGS sequence"/>
</dbReference>
<dbReference type="GO" id="GO:0030655">
    <property type="term" value="P:beta-lactam antibiotic catabolic process"/>
    <property type="evidence" value="ECO:0007669"/>
    <property type="project" value="InterPro"/>
</dbReference>
<feature type="domain" description="ORF 12 gene product N-terminal" evidence="2">
    <location>
        <begin position="60"/>
        <end position="152"/>
    </location>
</feature>
<feature type="domain" description="Beta-lactamase class A catalytic" evidence="1">
    <location>
        <begin position="187"/>
        <end position="403"/>
    </location>
</feature>
<dbReference type="OrthoDB" id="108135at2"/>
<dbReference type="Gene3D" id="1.10.8.620">
    <property type="entry name" value="ORF12 helical bundle domain-like"/>
    <property type="match status" value="1"/>
</dbReference>
<keyword evidence="4" id="KW-1185">Reference proteome</keyword>
<dbReference type="InterPro" id="IPR000871">
    <property type="entry name" value="Beta-lactam_class-A"/>
</dbReference>
<dbReference type="InterPro" id="IPR040846">
    <property type="entry name" value="ORF_12_N"/>
</dbReference>
<sequence length="473" mass="48830">MTSLAAGPSTDARSGSARLSQRSRRLSVAGALAAATALLLSACGSGATPAPDDTATPVVIADTVVGEHISWTVDALNGEVEVTAADVEERLNADMLDAVSGEQLVDILDQLGAGKPWVPTAYEGTDTQAAATIESGSQGSLDVQASVDGDGLLSGLLFTPTPAERTPAADWDELEENVAALDAPTSLQVTDVSDGTAGDVVLAVGDDGAQPLGSIFKLYVLGAVVTAIDEDRLTWDDELEITADLKSLPSGELQNEEDGTTVTVRDAAEKMIAISDNTATDMLMAAVGREAAEHALVDMGHSEPALNTPFPSTRALFQIGWGDDGALREPWSSGSPDERRAILDALPGGPIEVEATDLVGAVWTEGIDWFATPDDLVAAHLALQGLAETEAGEPVRDILSANPGFAPSVVEGWDYVAFKGGSSVGVLAGSWYVETGDEAYVISLQASTEDPAALVDQGLYFGQAEDALALLAE</sequence>
<dbReference type="InterPro" id="IPR045155">
    <property type="entry name" value="Beta-lactam_cat"/>
</dbReference>
<dbReference type="InterPro" id="IPR012338">
    <property type="entry name" value="Beta-lactam/transpept-like"/>
</dbReference>
<evidence type="ECO:0000313" key="3">
    <source>
        <dbReference type="EMBL" id="RWZ64453.1"/>
    </source>
</evidence>
<dbReference type="EMBL" id="RZNC01000002">
    <property type="protein sequence ID" value="RWZ64453.1"/>
    <property type="molecule type" value="Genomic_DNA"/>
</dbReference>
<dbReference type="GO" id="GO:0046677">
    <property type="term" value="P:response to antibiotic"/>
    <property type="evidence" value="ECO:0007669"/>
    <property type="project" value="InterPro"/>
</dbReference>
<proteinExistence type="predicted"/>
<dbReference type="AlphaFoldDB" id="A0A444QCM7"/>
<dbReference type="Gene3D" id="3.40.710.10">
    <property type="entry name" value="DD-peptidase/beta-lactamase superfamily"/>
    <property type="match status" value="1"/>
</dbReference>
<name>A0A444QCM7_9MICO</name>
<comment type="caution">
    <text evidence="3">The sequence shown here is derived from an EMBL/GenBank/DDBJ whole genome shotgun (WGS) entry which is preliminary data.</text>
</comment>
<dbReference type="PANTHER" id="PTHR35333:SF5">
    <property type="entry name" value="CONSERVED LIPOPROTEIN LPQF-RELATED"/>
    <property type="match status" value="1"/>
</dbReference>
<dbReference type="RefSeq" id="WP_128498233.1">
    <property type="nucleotide sequence ID" value="NZ_RZNC01000002.1"/>
</dbReference>
<dbReference type="GO" id="GO:0008800">
    <property type="term" value="F:beta-lactamase activity"/>
    <property type="evidence" value="ECO:0007669"/>
    <property type="project" value="InterPro"/>
</dbReference>
<keyword evidence="3" id="KW-0378">Hydrolase</keyword>
<dbReference type="Gene3D" id="3.10.450.280">
    <property type="match status" value="1"/>
</dbReference>
<dbReference type="SUPFAM" id="SSF56601">
    <property type="entry name" value="beta-lactamase/transpeptidase-like"/>
    <property type="match status" value="1"/>
</dbReference>
<organism evidence="3 4">
    <name type="scientific">Labedella populi</name>
    <dbReference type="NCBI Taxonomy" id="2498850"/>
    <lineage>
        <taxon>Bacteria</taxon>
        <taxon>Bacillati</taxon>
        <taxon>Actinomycetota</taxon>
        <taxon>Actinomycetes</taxon>
        <taxon>Micrococcales</taxon>
        <taxon>Microbacteriaceae</taxon>
        <taxon>Labedella</taxon>
    </lineage>
</organism>
<dbReference type="Pfam" id="PF13354">
    <property type="entry name" value="Beta-lactamase2"/>
    <property type="match status" value="1"/>
</dbReference>